<dbReference type="PROSITE" id="PS51265">
    <property type="entry name" value="ZF_DBF4"/>
    <property type="match status" value="1"/>
</dbReference>
<evidence type="ECO:0000256" key="3">
    <source>
        <dbReference type="ARBA" id="ARBA00022833"/>
    </source>
</evidence>
<organism evidence="7 8">
    <name type="scientific">Jimgerdemannia flammicorona</name>
    <dbReference type="NCBI Taxonomy" id="994334"/>
    <lineage>
        <taxon>Eukaryota</taxon>
        <taxon>Fungi</taxon>
        <taxon>Fungi incertae sedis</taxon>
        <taxon>Mucoromycota</taxon>
        <taxon>Mucoromycotina</taxon>
        <taxon>Endogonomycetes</taxon>
        <taxon>Endogonales</taxon>
        <taxon>Endogonaceae</taxon>
        <taxon>Jimgerdemannia</taxon>
    </lineage>
</organism>
<dbReference type="Proteomes" id="UP000268093">
    <property type="component" value="Unassembled WGS sequence"/>
</dbReference>
<name>A0A433DA38_9FUNG</name>
<feature type="region of interest" description="Disordered" evidence="5">
    <location>
        <begin position="481"/>
        <end position="505"/>
    </location>
</feature>
<dbReference type="PANTHER" id="PTHR15375">
    <property type="entry name" value="ACTIVATOR OF S-PHASE KINASE-RELATED"/>
    <property type="match status" value="1"/>
</dbReference>
<dbReference type="InterPro" id="IPR051590">
    <property type="entry name" value="Replication_Regulatory_Kinase"/>
</dbReference>
<evidence type="ECO:0000256" key="5">
    <source>
        <dbReference type="SAM" id="MobiDB-lite"/>
    </source>
</evidence>
<dbReference type="InterPro" id="IPR055116">
    <property type="entry name" value="DBF4_BRCT"/>
</dbReference>
<dbReference type="InterPro" id="IPR013939">
    <property type="entry name" value="Regulatory_Dfp1/Him1"/>
</dbReference>
<dbReference type="PANTHER" id="PTHR15375:SF26">
    <property type="entry name" value="PROTEIN CHIFFON"/>
    <property type="match status" value="1"/>
</dbReference>
<feature type="compositionally biased region" description="Polar residues" evidence="5">
    <location>
        <begin position="24"/>
        <end position="37"/>
    </location>
</feature>
<dbReference type="GO" id="GO:0031431">
    <property type="term" value="C:Dbf4-dependent protein kinase complex"/>
    <property type="evidence" value="ECO:0007669"/>
    <property type="project" value="TreeGrafter"/>
</dbReference>
<evidence type="ECO:0000313" key="7">
    <source>
        <dbReference type="EMBL" id="RUP47713.1"/>
    </source>
</evidence>
<dbReference type="Pfam" id="PF22437">
    <property type="entry name" value="DBF4_BRCT"/>
    <property type="match status" value="1"/>
</dbReference>
<keyword evidence="1" id="KW-0479">Metal-binding</keyword>
<accession>A0A433DA38</accession>
<feature type="compositionally biased region" description="Basic and acidic residues" evidence="5">
    <location>
        <begin position="686"/>
        <end position="705"/>
    </location>
</feature>
<keyword evidence="2 4" id="KW-0863">Zinc-finger</keyword>
<comment type="caution">
    <text evidence="7">The sequence shown here is derived from an EMBL/GenBank/DDBJ whole genome shotgun (WGS) entry which is preliminary data.</text>
</comment>
<feature type="region of interest" description="Disordered" evidence="5">
    <location>
        <begin position="1"/>
        <end position="108"/>
    </location>
</feature>
<dbReference type="EMBL" id="RBNI01004203">
    <property type="protein sequence ID" value="RUP47713.1"/>
    <property type="molecule type" value="Genomic_DNA"/>
</dbReference>
<dbReference type="GO" id="GO:0003676">
    <property type="term" value="F:nucleic acid binding"/>
    <property type="evidence" value="ECO:0007669"/>
    <property type="project" value="InterPro"/>
</dbReference>
<feature type="region of interest" description="Disordered" evidence="5">
    <location>
        <begin position="686"/>
        <end position="709"/>
    </location>
</feature>
<dbReference type="GO" id="GO:0008270">
    <property type="term" value="F:zinc ion binding"/>
    <property type="evidence" value="ECO:0007669"/>
    <property type="project" value="UniProtKB-KW"/>
</dbReference>
<evidence type="ECO:0000259" key="6">
    <source>
        <dbReference type="PROSITE" id="PS51265"/>
    </source>
</evidence>
<evidence type="ECO:0000256" key="2">
    <source>
        <dbReference type="ARBA" id="ARBA00022771"/>
    </source>
</evidence>
<evidence type="ECO:0000313" key="8">
    <source>
        <dbReference type="Proteomes" id="UP000268093"/>
    </source>
</evidence>
<dbReference type="InterPro" id="IPR006572">
    <property type="entry name" value="Znf_DBF"/>
</dbReference>
<sequence>MNEAARKPLLPKPFRNLDNLPLTAPTSLHKSLSGSPAQPSPQKPRDFLAQQQQLPKLKRDSSGLSQHEATAKATAPLTSATVRRASASPRVVGTGNNLGSARKTPSNVNGANSAVTPIVVRDEKWIRAYKKAFPTFRFYFDCVEEVVKAKLIPQRDFRNPTIAFYAGILKSKRNHNMFDISYHPTPPTQFIEPFFSTKCTHLITTRTLPNHSLTHDENVPPASVLPTITTPEAVFAKQAHSGFRVPVSRGLSATSPFPATSSSFTSPMQRNSALLSSKVTPISERLTSYASAQSPAREGFTPSGSSKVKVTNLNRQAKPVYRASAEATPAPAVVKEDIIDKAQKLGIKVWTLDKLQNKILKTLITDDLKSLEPLVSTNSTASISHPTRELPQLLREEKVFGLSTSLTGDPFVPRSDFYYFKGFYFLVEDATGIHCPIAIREYRKPDDTGASWPKLRNNRGGRCPFIRYEELTNYLPEPRERIGAASNKPKEELGAGTETRTGKDTPQGVTVIQRADLATPATTLAAALAATPATIPAATPAAAAKPVTAPRDPVTKYLDEIKVRGAPAFVESTASGIVASINSRAVSTHSECARPGYCENCRVKFQDLEFVTFNTNDFPPLQHMHSKLHCKFATNPSNYSDLDVLLEEVKRPRLRSLSSTPWRDVVNIPASSSSVPFDEANHRHLEDQRKMEQGNQHELDRQRGRQRERHKIMAAMRARKAGRQKSGASVAVKAPAAAAVANYLVDPEPEQEPAPPPPRRRRVKVGRESSFNEERNCDLFWGRVEGLRV</sequence>
<feature type="domain" description="DBF4-type" evidence="6">
    <location>
        <begin position="591"/>
        <end position="652"/>
    </location>
</feature>
<dbReference type="AlphaFoldDB" id="A0A433DA38"/>
<reference evidence="7 8" key="1">
    <citation type="journal article" date="2018" name="New Phytol.">
        <title>Phylogenomics of Endogonaceae and evolution of mycorrhizas within Mucoromycota.</title>
        <authorList>
            <person name="Chang Y."/>
            <person name="Desiro A."/>
            <person name="Na H."/>
            <person name="Sandor L."/>
            <person name="Lipzen A."/>
            <person name="Clum A."/>
            <person name="Barry K."/>
            <person name="Grigoriev I.V."/>
            <person name="Martin F.M."/>
            <person name="Stajich J.E."/>
            <person name="Smith M.E."/>
            <person name="Bonito G."/>
            <person name="Spatafora J.W."/>
        </authorList>
    </citation>
    <scope>NUCLEOTIDE SEQUENCE [LARGE SCALE GENOMIC DNA]</scope>
    <source>
        <strain evidence="7 8">GMNB39</strain>
    </source>
</reference>
<dbReference type="InterPro" id="IPR038545">
    <property type="entry name" value="Znf_DBF_sf"/>
</dbReference>
<dbReference type="GO" id="GO:0043539">
    <property type="term" value="F:protein serine/threonine kinase activator activity"/>
    <property type="evidence" value="ECO:0007669"/>
    <property type="project" value="TreeGrafter"/>
</dbReference>
<evidence type="ECO:0000256" key="4">
    <source>
        <dbReference type="PROSITE-ProRule" id="PRU00600"/>
    </source>
</evidence>
<keyword evidence="3" id="KW-0862">Zinc</keyword>
<feature type="compositionally biased region" description="Basic and acidic residues" evidence="5">
    <location>
        <begin position="481"/>
        <end position="493"/>
    </location>
</feature>
<dbReference type="OrthoDB" id="21380at2759"/>
<gene>
    <name evidence="7" type="ORF">BC936DRAFT_145422</name>
</gene>
<proteinExistence type="predicted"/>
<feature type="region of interest" description="Disordered" evidence="5">
    <location>
        <begin position="744"/>
        <end position="771"/>
    </location>
</feature>
<dbReference type="GO" id="GO:0010571">
    <property type="term" value="P:positive regulation of nuclear cell cycle DNA replication"/>
    <property type="evidence" value="ECO:0007669"/>
    <property type="project" value="TreeGrafter"/>
</dbReference>
<dbReference type="Pfam" id="PF08630">
    <property type="entry name" value="Dfp1_Him1_M"/>
    <property type="match status" value="1"/>
</dbReference>
<dbReference type="Gene3D" id="6.10.250.3410">
    <property type="entry name" value="DBF zinc finger"/>
    <property type="match status" value="1"/>
</dbReference>
<keyword evidence="8" id="KW-1185">Reference proteome</keyword>
<feature type="compositionally biased region" description="Polar residues" evidence="5">
    <location>
        <begin position="94"/>
        <end position="108"/>
    </location>
</feature>
<evidence type="ECO:0000256" key="1">
    <source>
        <dbReference type="ARBA" id="ARBA00022723"/>
    </source>
</evidence>
<dbReference type="SMART" id="SM00586">
    <property type="entry name" value="ZnF_DBF"/>
    <property type="match status" value="1"/>
</dbReference>
<protein>
    <submittedName>
        <fullName evidence="7">Dfp1/Him1, central region-domain-containing protein</fullName>
    </submittedName>
</protein>
<dbReference type="GO" id="GO:1901987">
    <property type="term" value="P:regulation of cell cycle phase transition"/>
    <property type="evidence" value="ECO:0007669"/>
    <property type="project" value="TreeGrafter"/>
</dbReference>